<dbReference type="Gene3D" id="1.20.120.450">
    <property type="entry name" value="dinb family like domain"/>
    <property type="match status" value="1"/>
</dbReference>
<accession>A0A934K629</accession>
<dbReference type="Pfam" id="PF12867">
    <property type="entry name" value="DinB_2"/>
    <property type="match status" value="1"/>
</dbReference>
<keyword evidence="3" id="KW-1185">Reference proteome</keyword>
<dbReference type="InterPro" id="IPR024775">
    <property type="entry name" value="DinB-like"/>
</dbReference>
<name>A0A934K629_9BACT</name>
<sequence length="174" mass="18757">MSTEPRSEAALRDFDGARQSFQGTLEAAPEEALAYLKPGDDYALGGLAFHVNVVLEHYLQVLQGVMPSGAGEVRLPDRAAAFDAAHSRARVGLQPGELGSVLERMGTLHSQVRTLAASVAGSDWERQATVRVGAEPPYQASPADVLGWLTDHYGEHVPQAGELLREWEASSRRP</sequence>
<gene>
    <name evidence="2" type="ORF">JF922_13415</name>
</gene>
<dbReference type="InterPro" id="IPR034660">
    <property type="entry name" value="DinB/YfiT-like"/>
</dbReference>
<feature type="domain" description="DinB-like" evidence="1">
    <location>
        <begin position="14"/>
        <end position="159"/>
    </location>
</feature>
<organism evidence="2 3">
    <name type="scientific">Candidatus Nephthysia bennettiae</name>
    <dbReference type="NCBI Taxonomy" id="3127016"/>
    <lineage>
        <taxon>Bacteria</taxon>
        <taxon>Bacillati</taxon>
        <taxon>Candidatus Dormiibacterota</taxon>
        <taxon>Candidatus Dormibacteria</taxon>
        <taxon>Candidatus Dormibacterales</taxon>
        <taxon>Candidatus Dormibacteraceae</taxon>
        <taxon>Candidatus Nephthysia</taxon>
    </lineage>
</organism>
<evidence type="ECO:0000259" key="1">
    <source>
        <dbReference type="Pfam" id="PF12867"/>
    </source>
</evidence>
<dbReference type="RefSeq" id="WP_338202437.1">
    <property type="nucleotide sequence ID" value="NZ_JAEKNR010000138.1"/>
</dbReference>
<dbReference type="Proteomes" id="UP000612893">
    <property type="component" value="Unassembled WGS sequence"/>
</dbReference>
<dbReference type="SUPFAM" id="SSF109854">
    <property type="entry name" value="DinB/YfiT-like putative metalloenzymes"/>
    <property type="match status" value="1"/>
</dbReference>
<dbReference type="AlphaFoldDB" id="A0A934K629"/>
<dbReference type="EMBL" id="JAEKNR010000138">
    <property type="protein sequence ID" value="MBJ7599065.1"/>
    <property type="molecule type" value="Genomic_DNA"/>
</dbReference>
<protein>
    <submittedName>
        <fullName evidence="2">DinB family protein</fullName>
    </submittedName>
</protein>
<comment type="caution">
    <text evidence="2">The sequence shown here is derived from an EMBL/GenBank/DDBJ whole genome shotgun (WGS) entry which is preliminary data.</text>
</comment>
<evidence type="ECO:0000313" key="3">
    <source>
        <dbReference type="Proteomes" id="UP000612893"/>
    </source>
</evidence>
<proteinExistence type="predicted"/>
<evidence type="ECO:0000313" key="2">
    <source>
        <dbReference type="EMBL" id="MBJ7599065.1"/>
    </source>
</evidence>
<reference evidence="2" key="1">
    <citation type="submission" date="2020-10" db="EMBL/GenBank/DDBJ databases">
        <title>Ca. Dormibacterota MAGs.</title>
        <authorList>
            <person name="Montgomery K."/>
        </authorList>
    </citation>
    <scope>NUCLEOTIDE SEQUENCE [LARGE SCALE GENOMIC DNA]</scope>
    <source>
        <strain evidence="2">SC8812_S17_10</strain>
    </source>
</reference>